<dbReference type="SMART" id="SM00066">
    <property type="entry name" value="GAL4"/>
    <property type="match status" value="1"/>
</dbReference>
<evidence type="ECO:0000256" key="1">
    <source>
        <dbReference type="ARBA" id="ARBA00023015"/>
    </source>
</evidence>
<dbReference type="InterPro" id="IPR036864">
    <property type="entry name" value="Zn2-C6_fun-type_DNA-bd_sf"/>
</dbReference>
<dbReference type="PANTHER" id="PTHR47655">
    <property type="entry name" value="QUINIC ACID UTILIZATION ACTIVATOR"/>
    <property type="match status" value="1"/>
</dbReference>
<feature type="domain" description="Zn(2)-C6 fungal-type" evidence="5">
    <location>
        <begin position="22"/>
        <end position="51"/>
    </location>
</feature>
<evidence type="ECO:0000256" key="3">
    <source>
        <dbReference type="ARBA" id="ARBA00023163"/>
    </source>
</evidence>
<evidence type="ECO:0000256" key="2">
    <source>
        <dbReference type="ARBA" id="ARBA00023125"/>
    </source>
</evidence>
<keyword evidence="1" id="KW-0805">Transcription regulation</keyword>
<gene>
    <name evidence="6" type="ORF">PV11_03457</name>
</gene>
<evidence type="ECO:0000256" key="4">
    <source>
        <dbReference type="ARBA" id="ARBA00023242"/>
    </source>
</evidence>
<dbReference type="InterPro" id="IPR052783">
    <property type="entry name" value="Metabolic/Drug-Res_Regulator"/>
</dbReference>
<dbReference type="PANTHER" id="PTHR47655:SF3">
    <property type="entry name" value="ZN(II)2CYS6 TRANSCRIPTION FACTOR (EUROFUNG)"/>
    <property type="match status" value="1"/>
</dbReference>
<dbReference type="HOGENOM" id="CLU_1165589_0_0_1"/>
<keyword evidence="2" id="KW-0238">DNA-binding</keyword>
<dbReference type="Gene3D" id="4.10.240.10">
    <property type="entry name" value="Zn(2)-C6 fungal-type DNA-binding domain"/>
    <property type="match status" value="1"/>
</dbReference>
<accession>A0A0D1Z2Y9</accession>
<evidence type="ECO:0000313" key="6">
    <source>
        <dbReference type="EMBL" id="KIV81258.1"/>
    </source>
</evidence>
<dbReference type="PROSITE" id="PS00463">
    <property type="entry name" value="ZN2_CY6_FUNGAL_1"/>
    <property type="match status" value="1"/>
</dbReference>
<dbReference type="PROSITE" id="PS50048">
    <property type="entry name" value="ZN2_CY6_FUNGAL_2"/>
    <property type="match status" value="1"/>
</dbReference>
<organism evidence="6 7">
    <name type="scientific">Exophiala sideris</name>
    <dbReference type="NCBI Taxonomy" id="1016849"/>
    <lineage>
        <taxon>Eukaryota</taxon>
        <taxon>Fungi</taxon>
        <taxon>Dikarya</taxon>
        <taxon>Ascomycota</taxon>
        <taxon>Pezizomycotina</taxon>
        <taxon>Eurotiomycetes</taxon>
        <taxon>Chaetothyriomycetidae</taxon>
        <taxon>Chaetothyriales</taxon>
        <taxon>Herpotrichiellaceae</taxon>
        <taxon>Exophiala</taxon>
    </lineage>
</organism>
<dbReference type="GO" id="GO:0003677">
    <property type="term" value="F:DNA binding"/>
    <property type="evidence" value="ECO:0007669"/>
    <property type="project" value="UniProtKB-KW"/>
</dbReference>
<dbReference type="AlphaFoldDB" id="A0A0D1Z2Y9"/>
<dbReference type="Proteomes" id="UP000053599">
    <property type="component" value="Unassembled WGS sequence"/>
</dbReference>
<dbReference type="Pfam" id="PF00172">
    <property type="entry name" value="Zn_clus"/>
    <property type="match status" value="1"/>
</dbReference>
<dbReference type="OrthoDB" id="4151048at2759"/>
<dbReference type="EMBL" id="KN846952">
    <property type="protein sequence ID" value="KIV81258.1"/>
    <property type="molecule type" value="Genomic_DNA"/>
</dbReference>
<evidence type="ECO:0000313" key="7">
    <source>
        <dbReference type="Proteomes" id="UP000053599"/>
    </source>
</evidence>
<reference evidence="6 7" key="1">
    <citation type="submission" date="2015-01" db="EMBL/GenBank/DDBJ databases">
        <title>The Genome Sequence of Exophiala sideris CBS121828.</title>
        <authorList>
            <consortium name="The Broad Institute Genomics Platform"/>
            <person name="Cuomo C."/>
            <person name="de Hoog S."/>
            <person name="Gorbushina A."/>
            <person name="Stielow B."/>
            <person name="Teixiera M."/>
            <person name="Abouelleil A."/>
            <person name="Chapman S.B."/>
            <person name="Priest M."/>
            <person name="Young S.K."/>
            <person name="Wortman J."/>
            <person name="Nusbaum C."/>
            <person name="Birren B."/>
        </authorList>
    </citation>
    <scope>NUCLEOTIDE SEQUENCE [LARGE SCALE GENOMIC DNA]</scope>
    <source>
        <strain evidence="6 7">CBS 121828</strain>
    </source>
</reference>
<dbReference type="InterPro" id="IPR001138">
    <property type="entry name" value="Zn2Cys6_DnaBD"/>
</dbReference>
<proteinExistence type="predicted"/>
<dbReference type="GO" id="GO:0008270">
    <property type="term" value="F:zinc ion binding"/>
    <property type="evidence" value="ECO:0007669"/>
    <property type="project" value="InterPro"/>
</dbReference>
<protein>
    <recommendedName>
        <fullName evidence="5">Zn(2)-C6 fungal-type domain-containing protein</fullName>
    </recommendedName>
</protein>
<dbReference type="CDD" id="cd00067">
    <property type="entry name" value="GAL4"/>
    <property type="match status" value="1"/>
</dbReference>
<keyword evidence="4" id="KW-0539">Nucleus</keyword>
<sequence length="284" mass="31411">MSDSHPHPILLRGSESKRASKACNRCRIKKSKCEGPSPCRRCRKENAICVFDRRRSPCNKSYPKGYVELLESQQAQLVKGLQKLYQELHNGTASMGAPSKDSSNRPPSVHDILKSLGVLKPNGHPTEYDAVEDPDITQLKLAAASDIRLTDGHASSGSCSDSSTFRFSKPTAQDPTLFNSCIMGRHPSAPTKSYTHLATPIELSATGQFFGQTFTQFDFGDHEMVPEFRPTEYFGRSNTTPAMSPLLSDLVAWGGSVDPVAPSRCPPMEEWFDGEDDLRCITRW</sequence>
<keyword evidence="3" id="KW-0804">Transcription</keyword>
<dbReference type="SUPFAM" id="SSF57701">
    <property type="entry name" value="Zn2/Cys6 DNA-binding domain"/>
    <property type="match status" value="1"/>
</dbReference>
<dbReference type="STRING" id="1016849.A0A0D1Z2Y9"/>
<name>A0A0D1Z2Y9_9EURO</name>
<dbReference type="GO" id="GO:0000981">
    <property type="term" value="F:DNA-binding transcription factor activity, RNA polymerase II-specific"/>
    <property type="evidence" value="ECO:0007669"/>
    <property type="project" value="InterPro"/>
</dbReference>
<evidence type="ECO:0000259" key="5">
    <source>
        <dbReference type="PROSITE" id="PS50048"/>
    </source>
</evidence>